<dbReference type="NCBIfam" id="TIGR02087">
    <property type="entry name" value="LEUD_arch"/>
    <property type="match status" value="1"/>
</dbReference>
<name>A0A5B2XTD4_9PSEU</name>
<evidence type="ECO:0000256" key="1">
    <source>
        <dbReference type="ARBA" id="ARBA00017233"/>
    </source>
</evidence>
<dbReference type="Proteomes" id="UP000323454">
    <property type="component" value="Unassembled WGS sequence"/>
</dbReference>
<reference evidence="6 7" key="1">
    <citation type="submission" date="2019-09" db="EMBL/GenBank/DDBJ databases">
        <title>Goodfellowia gen. nov., a new genus of the Pseudonocardineae related to Actinoalloteichus, containing Goodfellowia coeruleoviolacea gen. nov., comb. nov. gen. nov., comb. nov.</title>
        <authorList>
            <person name="Labeda D."/>
        </authorList>
    </citation>
    <scope>NUCLEOTIDE SEQUENCE [LARGE SCALE GENOMIC DNA]</scope>
    <source>
        <strain evidence="6 7">AN110305</strain>
    </source>
</reference>
<dbReference type="SUPFAM" id="SSF52016">
    <property type="entry name" value="LeuD/IlvD-like"/>
    <property type="match status" value="1"/>
</dbReference>
<dbReference type="PANTHER" id="PTHR43345">
    <property type="entry name" value="3-ISOPROPYLMALATE DEHYDRATASE SMALL SUBUNIT 2-RELATED-RELATED"/>
    <property type="match status" value="1"/>
</dbReference>
<proteinExistence type="predicted"/>
<protein>
    <recommendedName>
        <fullName evidence="1">3-isopropylmalate dehydratase small subunit</fullName>
    </recommendedName>
    <alternativeName>
        <fullName evidence="3">Alpha-IPM isomerase</fullName>
    </alternativeName>
    <alternativeName>
        <fullName evidence="4">Isopropylmalate isomerase</fullName>
    </alternativeName>
</protein>
<accession>A0A5B2XTD4</accession>
<dbReference type="InterPro" id="IPR015928">
    <property type="entry name" value="Aconitase/3IPM_dehydase_swvl"/>
</dbReference>
<dbReference type="GO" id="GO:0016836">
    <property type="term" value="F:hydro-lyase activity"/>
    <property type="evidence" value="ECO:0007669"/>
    <property type="project" value="InterPro"/>
</dbReference>
<evidence type="ECO:0000313" key="7">
    <source>
        <dbReference type="Proteomes" id="UP000323454"/>
    </source>
</evidence>
<dbReference type="InterPro" id="IPR011827">
    <property type="entry name" value="LeuD_type2/HacB/DmdB"/>
</dbReference>
<dbReference type="AlphaFoldDB" id="A0A5B2XTD4"/>
<comment type="caution">
    <text evidence="6">The sequence shown here is derived from an EMBL/GenBank/DDBJ whole genome shotgun (WGS) entry which is preliminary data.</text>
</comment>
<organism evidence="6 7">
    <name type="scientific">Solihabitans fulvus</name>
    <dbReference type="NCBI Taxonomy" id="1892852"/>
    <lineage>
        <taxon>Bacteria</taxon>
        <taxon>Bacillati</taxon>
        <taxon>Actinomycetota</taxon>
        <taxon>Actinomycetes</taxon>
        <taxon>Pseudonocardiales</taxon>
        <taxon>Pseudonocardiaceae</taxon>
        <taxon>Solihabitans</taxon>
    </lineage>
</organism>
<dbReference type="Gene3D" id="3.20.19.10">
    <property type="entry name" value="Aconitase, domain 4"/>
    <property type="match status" value="1"/>
</dbReference>
<keyword evidence="7" id="KW-1185">Reference proteome</keyword>
<dbReference type="InterPro" id="IPR050075">
    <property type="entry name" value="LeuD"/>
</dbReference>
<evidence type="ECO:0000256" key="4">
    <source>
        <dbReference type="ARBA" id="ARBA00033368"/>
    </source>
</evidence>
<reference evidence="6 7" key="2">
    <citation type="submission" date="2019-09" db="EMBL/GenBank/DDBJ databases">
        <authorList>
            <person name="Jin C."/>
        </authorList>
    </citation>
    <scope>NUCLEOTIDE SEQUENCE [LARGE SCALE GENOMIC DNA]</scope>
    <source>
        <strain evidence="6 7">AN110305</strain>
    </source>
</reference>
<sequence length="164" mass="18024">MSGRIWLFGDDVNTDVIHPPAFYSLDPDKVRRGLFHGYDPKIQQEIRPGDVLVAGRNFGCGSSRETSVRAIKLNHVGAVLAVDFARIFFRNATNNGLPCLTFTRQEDLLSLRQGQHVTVNLEDATLVTEDGVRIPLDQPGAFVRRIWAAGGLLSLLPNGSDAAR</sequence>
<feature type="domain" description="Aconitase A/isopropylmalate dehydratase small subunit swivel" evidence="5">
    <location>
        <begin position="50"/>
        <end position="104"/>
    </location>
</feature>
<dbReference type="EMBL" id="VUOB01000002">
    <property type="protein sequence ID" value="KAA2266623.1"/>
    <property type="molecule type" value="Genomic_DNA"/>
</dbReference>
<gene>
    <name evidence="6" type="ORF">F0L68_01420</name>
</gene>
<dbReference type="OrthoDB" id="9777465at2"/>
<evidence type="ECO:0000256" key="2">
    <source>
        <dbReference type="ARBA" id="ARBA00023239"/>
    </source>
</evidence>
<keyword evidence="2" id="KW-0456">Lyase</keyword>
<evidence type="ECO:0000313" key="6">
    <source>
        <dbReference type="EMBL" id="KAA2266623.1"/>
    </source>
</evidence>
<dbReference type="PANTHER" id="PTHR43345:SF10">
    <property type="entry name" value="3-ISOPROPYLMALATE DEHYDRATASE SMALL SUBUNIT 1"/>
    <property type="match status" value="1"/>
</dbReference>
<dbReference type="Pfam" id="PF00694">
    <property type="entry name" value="Aconitase_C"/>
    <property type="match status" value="1"/>
</dbReference>
<evidence type="ECO:0000256" key="3">
    <source>
        <dbReference type="ARBA" id="ARBA00031631"/>
    </source>
</evidence>
<dbReference type="InterPro" id="IPR000573">
    <property type="entry name" value="AconitaseA/IPMdHydase_ssu_swvl"/>
</dbReference>
<evidence type="ECO:0000259" key="5">
    <source>
        <dbReference type="Pfam" id="PF00694"/>
    </source>
</evidence>